<dbReference type="InterPro" id="IPR053134">
    <property type="entry name" value="RNA-dir_DNA_polymerase"/>
</dbReference>
<gene>
    <name evidence="4" type="ORF">QQF64_024233</name>
</gene>
<dbReference type="InterPro" id="IPR043502">
    <property type="entry name" value="DNA/RNA_pol_sf"/>
</dbReference>
<dbReference type="InterPro" id="IPR000477">
    <property type="entry name" value="RT_dom"/>
</dbReference>
<dbReference type="SUPFAM" id="SSF56672">
    <property type="entry name" value="DNA/RNA polymerases"/>
    <property type="match status" value="1"/>
</dbReference>
<accession>A0ABR3NKN0</accession>
<name>A0ABR3NKN0_9TELE</name>
<dbReference type="PANTHER" id="PTHR24559:SF435">
    <property type="entry name" value="RIBONUCLEASE H"/>
    <property type="match status" value="1"/>
</dbReference>
<dbReference type="Pfam" id="PF00078">
    <property type="entry name" value="RVT_1"/>
    <property type="match status" value="1"/>
</dbReference>
<evidence type="ECO:0000313" key="5">
    <source>
        <dbReference type="Proteomes" id="UP001558613"/>
    </source>
</evidence>
<dbReference type="EMBL" id="JAYMGO010000003">
    <property type="protein sequence ID" value="KAL1277560.1"/>
    <property type="molecule type" value="Genomic_DNA"/>
</dbReference>
<sequence>MELDVELCGKIVSECGILVVRDPPGGMCAQVPGILGMNVLSRCYQELFGQHGQALFDSPPVAEPALVPVIRGTVYIPVVKVKEVVATVGSQGCMVGPSLTEQINAVDLSALEVEEQDDVPILQRYRRLPPSEYDVVKMHINQLLEAQIICESCSPYASPIVLGRKKDGSLRMCIDYCQLNSKTRKDAFPLPRIKETLDALTGARWFSTLNLASGYNKVPETEGDKHKTAFCTPFGLFEWNRMLFGLCNAPSTFQHLMERLFGDQRHQSLLLYLDNIVVFSSSVAQHLERLEVVLGQLKWEGLKAKLEKCVFFKQQVKYLGHVVSSQGVATDPGKVEVVANWACPGSVTELRSFIGFALYYRYCGPCICSTCCMSGAGVPGDPSRT</sequence>
<feature type="domain" description="Reverse transcriptase" evidence="3">
    <location>
        <begin position="144"/>
        <end position="323"/>
    </location>
</feature>
<protein>
    <recommendedName>
        <fullName evidence="2">ribonuclease H</fullName>
        <ecNumber evidence="2">3.1.26.4</ecNumber>
    </recommendedName>
</protein>
<dbReference type="Proteomes" id="UP001558613">
    <property type="component" value="Unassembled WGS sequence"/>
</dbReference>
<comment type="caution">
    <text evidence="4">The sequence shown here is derived from an EMBL/GenBank/DDBJ whole genome shotgun (WGS) entry which is preliminary data.</text>
</comment>
<dbReference type="Gene3D" id="3.30.70.270">
    <property type="match status" value="1"/>
</dbReference>
<evidence type="ECO:0000313" key="4">
    <source>
        <dbReference type="EMBL" id="KAL1277560.1"/>
    </source>
</evidence>
<reference evidence="4 5" key="1">
    <citation type="submission" date="2023-09" db="EMBL/GenBank/DDBJ databases">
        <authorList>
            <person name="Wang M."/>
        </authorList>
    </citation>
    <scope>NUCLEOTIDE SEQUENCE [LARGE SCALE GENOMIC DNA]</scope>
    <source>
        <strain evidence="4">GT-2023</strain>
        <tissue evidence="4">Liver</tissue>
    </source>
</reference>
<dbReference type="PROSITE" id="PS50878">
    <property type="entry name" value="RT_POL"/>
    <property type="match status" value="1"/>
</dbReference>
<keyword evidence="5" id="KW-1185">Reference proteome</keyword>
<dbReference type="InterPro" id="IPR043128">
    <property type="entry name" value="Rev_trsase/Diguanyl_cyclase"/>
</dbReference>
<dbReference type="EC" id="3.1.26.4" evidence="2"/>
<proteinExistence type="inferred from homology"/>
<dbReference type="PANTHER" id="PTHR24559">
    <property type="entry name" value="TRANSPOSON TY3-I GAG-POL POLYPROTEIN"/>
    <property type="match status" value="1"/>
</dbReference>
<dbReference type="Gene3D" id="3.10.10.10">
    <property type="entry name" value="HIV Type 1 Reverse Transcriptase, subunit A, domain 1"/>
    <property type="match status" value="1"/>
</dbReference>
<dbReference type="CDD" id="cd01647">
    <property type="entry name" value="RT_LTR"/>
    <property type="match status" value="1"/>
</dbReference>
<organism evidence="4 5">
    <name type="scientific">Cirrhinus molitorella</name>
    <name type="common">mud carp</name>
    <dbReference type="NCBI Taxonomy" id="172907"/>
    <lineage>
        <taxon>Eukaryota</taxon>
        <taxon>Metazoa</taxon>
        <taxon>Chordata</taxon>
        <taxon>Craniata</taxon>
        <taxon>Vertebrata</taxon>
        <taxon>Euteleostomi</taxon>
        <taxon>Actinopterygii</taxon>
        <taxon>Neopterygii</taxon>
        <taxon>Teleostei</taxon>
        <taxon>Ostariophysi</taxon>
        <taxon>Cypriniformes</taxon>
        <taxon>Cyprinidae</taxon>
        <taxon>Labeoninae</taxon>
        <taxon>Labeonini</taxon>
        <taxon>Cirrhinus</taxon>
    </lineage>
</organism>
<comment type="similarity">
    <text evidence="1">Belongs to the beta type-B retroviral polymerase family. HERV class-II K(HML-2) pol subfamily.</text>
</comment>
<evidence type="ECO:0000259" key="3">
    <source>
        <dbReference type="PROSITE" id="PS50878"/>
    </source>
</evidence>
<evidence type="ECO:0000256" key="1">
    <source>
        <dbReference type="ARBA" id="ARBA00010879"/>
    </source>
</evidence>
<evidence type="ECO:0000256" key="2">
    <source>
        <dbReference type="ARBA" id="ARBA00012180"/>
    </source>
</evidence>